<dbReference type="Pfam" id="PF23493">
    <property type="entry name" value="CysS_C"/>
    <property type="match status" value="1"/>
</dbReference>
<dbReference type="EMBL" id="CP021983">
    <property type="protein sequence ID" value="ASC72400.1"/>
    <property type="molecule type" value="Genomic_DNA"/>
</dbReference>
<evidence type="ECO:0000256" key="1">
    <source>
        <dbReference type="ARBA" id="ARBA00022598"/>
    </source>
</evidence>
<evidence type="ECO:0000259" key="4">
    <source>
        <dbReference type="Pfam" id="PF23493"/>
    </source>
</evidence>
<dbReference type="KEGG" id="hhg:XM38_033570"/>
<keyword evidence="3" id="KW-0067">ATP-binding</keyword>
<dbReference type="InterPro" id="IPR009080">
    <property type="entry name" value="tRNAsynth_Ia_anticodon-bd"/>
</dbReference>
<reference evidence="5 6" key="1">
    <citation type="journal article" date="2016" name="Biochim. Biophys. Acta">
        <title>Characterization of red-shifted phycobilisomes isolated from the chlorophyll f-containing cyanobacterium Halomicronema hongdechloris.</title>
        <authorList>
            <person name="Li Y."/>
            <person name="Lin Y."/>
            <person name="Garvey C.J."/>
            <person name="Birch D."/>
            <person name="Corkery R.W."/>
            <person name="Loughlin P.C."/>
            <person name="Scheer H."/>
            <person name="Willows R.D."/>
            <person name="Chen M."/>
        </authorList>
    </citation>
    <scope>NUCLEOTIDE SEQUENCE [LARGE SCALE GENOMIC DNA]</scope>
    <source>
        <strain evidence="5 6">C2206</strain>
    </source>
</reference>
<dbReference type="RefSeq" id="WP_187329435.1">
    <property type="nucleotide sequence ID" value="NZ_CP021983.2"/>
</dbReference>
<dbReference type="GO" id="GO:0004817">
    <property type="term" value="F:cysteine-tRNA ligase activity"/>
    <property type="evidence" value="ECO:0007669"/>
    <property type="project" value="UniProtKB-EC"/>
</dbReference>
<dbReference type="SUPFAM" id="SSF47323">
    <property type="entry name" value="Anticodon-binding domain of a subclass of class I aminoacyl-tRNA synthetases"/>
    <property type="match status" value="1"/>
</dbReference>
<evidence type="ECO:0000256" key="2">
    <source>
        <dbReference type="ARBA" id="ARBA00022741"/>
    </source>
</evidence>
<dbReference type="Gene3D" id="1.20.120.1910">
    <property type="entry name" value="Cysteine-tRNA ligase, C-terminal anti-codon recognition domain"/>
    <property type="match status" value="1"/>
</dbReference>
<proteinExistence type="predicted"/>
<organism evidence="5 6">
    <name type="scientific">Halomicronema hongdechloris C2206</name>
    <dbReference type="NCBI Taxonomy" id="1641165"/>
    <lineage>
        <taxon>Bacteria</taxon>
        <taxon>Bacillati</taxon>
        <taxon>Cyanobacteriota</taxon>
        <taxon>Cyanophyceae</taxon>
        <taxon>Nodosilineales</taxon>
        <taxon>Nodosilineaceae</taxon>
        <taxon>Halomicronema</taxon>
    </lineage>
</organism>
<feature type="domain" description="Cysteinyl-tRNA ligase anticodon binding" evidence="4">
    <location>
        <begin position="7"/>
        <end position="50"/>
    </location>
</feature>
<gene>
    <name evidence="5" type="primary">cysS_2</name>
    <name evidence="5" type="ORF">XM38_033570</name>
</gene>
<keyword evidence="6" id="KW-1185">Reference proteome</keyword>
<evidence type="ECO:0000256" key="3">
    <source>
        <dbReference type="ARBA" id="ARBA00022840"/>
    </source>
</evidence>
<name>A0A1Z3HQ08_9CYAN</name>
<dbReference type="GO" id="GO:0006418">
    <property type="term" value="P:tRNA aminoacylation for protein translation"/>
    <property type="evidence" value="ECO:0007669"/>
    <property type="project" value="InterPro"/>
</dbReference>
<keyword evidence="2" id="KW-0547">Nucleotide-binding</keyword>
<dbReference type="Proteomes" id="UP000191901">
    <property type="component" value="Chromosome"/>
</dbReference>
<evidence type="ECO:0000313" key="5">
    <source>
        <dbReference type="EMBL" id="ASC72400.1"/>
    </source>
</evidence>
<sequence length="53" mass="6056">MLQANGIADLIQQRQAARQQRDFVKADDIRDQLATVGITVVDQTNGEVHWHRQ</sequence>
<dbReference type="InterPro" id="IPR056411">
    <property type="entry name" value="CysS_C"/>
</dbReference>
<dbReference type="AlphaFoldDB" id="A0A1Z3HQ08"/>
<protein>
    <submittedName>
        <fullName evidence="5">Cysteine--tRNA ligase</fullName>
        <ecNumber evidence="5">6.1.1.16</ecNumber>
    </submittedName>
</protein>
<accession>A0A1Z3HQ08</accession>
<evidence type="ECO:0000313" key="6">
    <source>
        <dbReference type="Proteomes" id="UP000191901"/>
    </source>
</evidence>
<dbReference type="EC" id="6.1.1.16" evidence="5"/>
<dbReference type="GO" id="GO:0005524">
    <property type="term" value="F:ATP binding"/>
    <property type="evidence" value="ECO:0007669"/>
    <property type="project" value="UniProtKB-KW"/>
</dbReference>
<keyword evidence="1 5" id="KW-0436">Ligase</keyword>